<evidence type="ECO:0000256" key="5">
    <source>
        <dbReference type="ARBA" id="ARBA00022967"/>
    </source>
</evidence>
<organism evidence="12 13">
    <name type="scientific">Paramagnetospirillum kuznetsovii</name>
    <dbReference type="NCBI Taxonomy" id="2053833"/>
    <lineage>
        <taxon>Bacteria</taxon>
        <taxon>Pseudomonadati</taxon>
        <taxon>Pseudomonadota</taxon>
        <taxon>Alphaproteobacteria</taxon>
        <taxon>Rhodospirillales</taxon>
        <taxon>Magnetospirillaceae</taxon>
        <taxon>Paramagnetospirillum</taxon>
    </lineage>
</organism>
<dbReference type="InterPro" id="IPR023214">
    <property type="entry name" value="HAD_sf"/>
</dbReference>
<dbReference type="SFLD" id="SFLDG00002">
    <property type="entry name" value="C1.7:_P-type_atpase_like"/>
    <property type="match status" value="1"/>
</dbReference>
<feature type="transmembrane region" description="Helical" evidence="10">
    <location>
        <begin position="646"/>
        <end position="663"/>
    </location>
</feature>
<dbReference type="InterPro" id="IPR018303">
    <property type="entry name" value="ATPase_P-typ_P_site"/>
</dbReference>
<evidence type="ECO:0000256" key="8">
    <source>
        <dbReference type="ARBA" id="ARBA00039097"/>
    </source>
</evidence>
<keyword evidence="3 10" id="KW-0812">Transmembrane</keyword>
<dbReference type="InterPro" id="IPR023298">
    <property type="entry name" value="ATPase_P-typ_TM_dom_sf"/>
</dbReference>
<evidence type="ECO:0000313" key="12">
    <source>
        <dbReference type="EMBL" id="RAU20015.1"/>
    </source>
</evidence>
<evidence type="ECO:0000313" key="13">
    <source>
        <dbReference type="Proteomes" id="UP000251075"/>
    </source>
</evidence>
<feature type="transmembrane region" description="Helical" evidence="10">
    <location>
        <begin position="332"/>
        <end position="361"/>
    </location>
</feature>
<protein>
    <recommendedName>
        <fullName evidence="8">P-type Zn(2+) transporter</fullName>
        <ecNumber evidence="8">7.2.2.12</ecNumber>
    </recommendedName>
</protein>
<dbReference type="GO" id="GO:0005886">
    <property type="term" value="C:plasma membrane"/>
    <property type="evidence" value="ECO:0007669"/>
    <property type="project" value="UniProtKB-SubCell"/>
</dbReference>
<name>A0A364NSX8_9PROT</name>
<dbReference type="OrthoDB" id="9760802at2"/>
<dbReference type="FunFam" id="2.70.150.10:FF:000002">
    <property type="entry name" value="Copper-transporting ATPase 1, putative"/>
    <property type="match status" value="1"/>
</dbReference>
<evidence type="ECO:0000256" key="9">
    <source>
        <dbReference type="ARBA" id="ARBA00047308"/>
    </source>
</evidence>
<dbReference type="Gene3D" id="3.40.50.1000">
    <property type="entry name" value="HAD superfamily/HAD-like"/>
    <property type="match status" value="1"/>
</dbReference>
<dbReference type="InterPro" id="IPR023299">
    <property type="entry name" value="ATPase_P-typ_cyto_dom_N"/>
</dbReference>
<sequence length="716" mass="74499">MCCVEEVRTLKAVVGPLAGGDERLSFDLLNGKMTVPADIDGDAVIAAVSRTGMEAKPWECTSVAERDKANSRRQLLQAVLAGLSGGAALLGQILGQAFQAPLPGQMAEAVAVAVGLWMVLPKALHAVRSLRPDMNLLMSVAVFGAMAQGDWMEAATVSALFALSLALESWSAERARRAVAALMDLTPPMARVKEADGDEALAAPEEVPVGAVFVVLPGERIPLDGRVLVGESMVDQAPITGESVPVLKSVGMEVFAGTINADGVLEVENLKLAGETTLAKVARLVEEAQGKRSKVERWVDRFSAIYTPVVLAGAVAVAMLPPLALGLDWSEWIYRSLVLLVISCPCALVISTPLTVVAAMASAARAGVLVKGGEYLETASRLSAIAFDKTGTVTLGRPTVERVMALDGGDEGTILRLATALEARSTHPLGRAILDHAAAGGIAPTPAESIQSLPGKGICGILDGKTVWLGSHRYAVERGAETPAVRDAALALAESGRSVVAVGDDTGVRGLIALSDPIRPEAATALAALRQAGIRKLIMLTGDNTATGERVAAALGFDLVLAELLPEDKGEAMDDLARQFGTVAMVGDGVNDAPAMARSSLGIAMGAAGTDTAIETSDLALMSDDLTRLAWLIGHSRRMMKVIRQNIAFAIALKAVFMVLAILDMATLWGAIAADMGAALLVVFNGLRLLKATAAPRSEEDTGLSSPSKAFDQRLA</sequence>
<reference evidence="12 13" key="1">
    <citation type="submission" date="2017-11" db="EMBL/GenBank/DDBJ databases">
        <title>Draft genome sequence of magnetotactic bacterium Magnetospirillum kuznetsovii LBB-42.</title>
        <authorList>
            <person name="Grouzdev D.S."/>
            <person name="Rysina M.S."/>
            <person name="Baslerov R.V."/>
            <person name="Koziaeva V."/>
        </authorList>
    </citation>
    <scope>NUCLEOTIDE SEQUENCE [LARGE SCALE GENOMIC DNA]</scope>
    <source>
        <strain evidence="12 13">LBB-42</strain>
    </source>
</reference>
<dbReference type="InterPro" id="IPR001757">
    <property type="entry name" value="P_typ_ATPase"/>
</dbReference>
<dbReference type="NCBIfam" id="TIGR01494">
    <property type="entry name" value="ATPase_P-type"/>
    <property type="match status" value="1"/>
</dbReference>
<keyword evidence="6 10" id="KW-1133">Transmembrane helix</keyword>
<dbReference type="SUPFAM" id="SSF81653">
    <property type="entry name" value="Calcium ATPase, transduction domain A"/>
    <property type="match status" value="1"/>
</dbReference>
<evidence type="ECO:0000256" key="7">
    <source>
        <dbReference type="ARBA" id="ARBA00023136"/>
    </source>
</evidence>
<evidence type="ECO:0000259" key="11">
    <source>
        <dbReference type="Pfam" id="PF00122"/>
    </source>
</evidence>
<evidence type="ECO:0000256" key="10">
    <source>
        <dbReference type="RuleBase" id="RU362081"/>
    </source>
</evidence>
<dbReference type="PRINTS" id="PR00119">
    <property type="entry name" value="CATATPASE"/>
</dbReference>
<comment type="subcellular location">
    <subcellularLocation>
        <location evidence="10">Cell membrane</location>
    </subcellularLocation>
    <subcellularLocation>
        <location evidence="1">Membrane</location>
    </subcellularLocation>
</comment>
<dbReference type="EC" id="7.2.2.12" evidence="8"/>
<dbReference type="PRINTS" id="PR00941">
    <property type="entry name" value="CDATPASE"/>
</dbReference>
<dbReference type="Proteomes" id="UP000251075">
    <property type="component" value="Unassembled WGS sequence"/>
</dbReference>
<dbReference type="InterPro" id="IPR036412">
    <property type="entry name" value="HAD-like_sf"/>
</dbReference>
<keyword evidence="10" id="KW-1003">Cell membrane</keyword>
<evidence type="ECO:0000256" key="4">
    <source>
        <dbReference type="ARBA" id="ARBA00022723"/>
    </source>
</evidence>
<evidence type="ECO:0000256" key="3">
    <source>
        <dbReference type="ARBA" id="ARBA00022692"/>
    </source>
</evidence>
<dbReference type="InterPro" id="IPR051014">
    <property type="entry name" value="Cation_Transport_ATPase_IB"/>
</dbReference>
<comment type="caution">
    <text evidence="12">The sequence shown here is derived from an EMBL/GenBank/DDBJ whole genome shotgun (WGS) entry which is preliminary data.</text>
</comment>
<dbReference type="GO" id="GO:0016463">
    <property type="term" value="F:P-type zinc transporter activity"/>
    <property type="evidence" value="ECO:0007669"/>
    <property type="project" value="UniProtKB-EC"/>
</dbReference>
<dbReference type="AlphaFoldDB" id="A0A364NSX8"/>
<comment type="catalytic activity">
    <reaction evidence="9">
        <text>Zn(2+)(in) + ATP + H2O = Zn(2+)(out) + ADP + phosphate + H(+)</text>
        <dbReference type="Rhea" id="RHEA:20621"/>
        <dbReference type="ChEBI" id="CHEBI:15377"/>
        <dbReference type="ChEBI" id="CHEBI:15378"/>
        <dbReference type="ChEBI" id="CHEBI:29105"/>
        <dbReference type="ChEBI" id="CHEBI:30616"/>
        <dbReference type="ChEBI" id="CHEBI:43474"/>
        <dbReference type="ChEBI" id="CHEBI:456216"/>
        <dbReference type="EC" id="7.2.2.12"/>
    </reaction>
</comment>
<dbReference type="SUPFAM" id="SSF56784">
    <property type="entry name" value="HAD-like"/>
    <property type="match status" value="1"/>
</dbReference>
<feature type="transmembrane region" description="Helical" evidence="10">
    <location>
        <begin position="75"/>
        <end position="94"/>
    </location>
</feature>
<evidence type="ECO:0000256" key="2">
    <source>
        <dbReference type="ARBA" id="ARBA00006024"/>
    </source>
</evidence>
<dbReference type="NCBIfam" id="TIGR01525">
    <property type="entry name" value="ATPase-IB_hvy"/>
    <property type="match status" value="1"/>
</dbReference>
<dbReference type="GO" id="GO:0046872">
    <property type="term" value="F:metal ion binding"/>
    <property type="evidence" value="ECO:0007669"/>
    <property type="project" value="UniProtKB-KW"/>
</dbReference>
<dbReference type="PANTHER" id="PTHR48085">
    <property type="entry name" value="CADMIUM/ZINC-TRANSPORTING ATPASE HMA2-RELATED"/>
    <property type="match status" value="1"/>
</dbReference>
<accession>A0A364NSX8</accession>
<dbReference type="InterPro" id="IPR027256">
    <property type="entry name" value="P-typ_ATPase_IB"/>
</dbReference>
<dbReference type="SUPFAM" id="SSF81665">
    <property type="entry name" value="Calcium ATPase, transmembrane domain M"/>
    <property type="match status" value="1"/>
</dbReference>
<dbReference type="Pfam" id="PF00702">
    <property type="entry name" value="Hydrolase"/>
    <property type="match status" value="1"/>
</dbReference>
<dbReference type="Pfam" id="PF00122">
    <property type="entry name" value="E1-E2_ATPase"/>
    <property type="match status" value="1"/>
</dbReference>
<dbReference type="EMBL" id="PGTO01000043">
    <property type="protein sequence ID" value="RAU20015.1"/>
    <property type="molecule type" value="Genomic_DNA"/>
</dbReference>
<feature type="transmembrane region" description="Helical" evidence="10">
    <location>
        <begin position="106"/>
        <end position="124"/>
    </location>
</feature>
<evidence type="ECO:0000256" key="6">
    <source>
        <dbReference type="ARBA" id="ARBA00022989"/>
    </source>
</evidence>
<feature type="domain" description="P-type ATPase A" evidence="11">
    <location>
        <begin position="185"/>
        <end position="286"/>
    </location>
</feature>
<dbReference type="SFLD" id="SFLDF00027">
    <property type="entry name" value="p-type_atpase"/>
    <property type="match status" value="1"/>
</dbReference>
<dbReference type="InterPro" id="IPR008250">
    <property type="entry name" value="ATPase_P-typ_transduc_dom_A_sf"/>
</dbReference>
<keyword evidence="5" id="KW-1278">Translocase</keyword>
<dbReference type="InterPro" id="IPR059000">
    <property type="entry name" value="ATPase_P-type_domA"/>
</dbReference>
<dbReference type="PANTHER" id="PTHR48085:SF5">
    <property type="entry name" value="CADMIUM_ZINC-TRANSPORTING ATPASE HMA4-RELATED"/>
    <property type="match status" value="1"/>
</dbReference>
<dbReference type="InterPro" id="IPR044492">
    <property type="entry name" value="P_typ_ATPase_HD_dom"/>
</dbReference>
<comment type="similarity">
    <text evidence="2 10">Belongs to the cation transport ATPase (P-type) (TC 3.A.3) family. Type IB subfamily.</text>
</comment>
<keyword evidence="10" id="KW-0547">Nucleotide-binding</keyword>
<dbReference type="Gene3D" id="3.40.1110.10">
    <property type="entry name" value="Calcium-transporting ATPase, cytoplasmic domain N"/>
    <property type="match status" value="1"/>
</dbReference>
<dbReference type="SFLD" id="SFLDS00003">
    <property type="entry name" value="Haloacid_Dehalogenase"/>
    <property type="match status" value="1"/>
</dbReference>
<evidence type="ECO:0000256" key="1">
    <source>
        <dbReference type="ARBA" id="ARBA00004370"/>
    </source>
</evidence>
<keyword evidence="10" id="KW-0067">ATP-binding</keyword>
<keyword evidence="13" id="KW-1185">Reference proteome</keyword>
<dbReference type="PROSITE" id="PS00154">
    <property type="entry name" value="ATPASE_E1_E2"/>
    <property type="match status" value="1"/>
</dbReference>
<feature type="transmembrane region" description="Helical" evidence="10">
    <location>
        <begin position="669"/>
        <end position="687"/>
    </location>
</feature>
<keyword evidence="4 10" id="KW-0479">Metal-binding</keyword>
<proteinExistence type="inferred from homology"/>
<keyword evidence="7 10" id="KW-0472">Membrane</keyword>
<feature type="transmembrane region" description="Helical" evidence="10">
    <location>
        <begin position="302"/>
        <end position="320"/>
    </location>
</feature>
<dbReference type="Gene3D" id="2.70.150.10">
    <property type="entry name" value="Calcium-transporting ATPase, cytoplasmic transduction domain A"/>
    <property type="match status" value="1"/>
</dbReference>
<dbReference type="GO" id="GO:0016887">
    <property type="term" value="F:ATP hydrolysis activity"/>
    <property type="evidence" value="ECO:0007669"/>
    <property type="project" value="InterPro"/>
</dbReference>
<gene>
    <name evidence="12" type="ORF">CU669_20650</name>
</gene>
<dbReference type="GO" id="GO:0005524">
    <property type="term" value="F:ATP binding"/>
    <property type="evidence" value="ECO:0007669"/>
    <property type="project" value="UniProtKB-UniRule"/>
</dbReference>